<gene>
    <name evidence="3" type="ORF">KXQ929_LOCUS40848</name>
</gene>
<dbReference type="InterPro" id="IPR050517">
    <property type="entry name" value="DDR_Repair_Kinase"/>
</dbReference>
<proteinExistence type="predicted"/>
<dbReference type="AlphaFoldDB" id="A0A820BZV2"/>
<dbReference type="Pfam" id="PF02259">
    <property type="entry name" value="FAT"/>
    <property type="match status" value="1"/>
</dbReference>
<feature type="non-terminal residue" evidence="3">
    <location>
        <position position="1"/>
    </location>
</feature>
<sequence>DTLMSYRKQQNNRDHLLYLDCTWRSANWSLMKEILGQLDAISSQSIIELQESAQILLNIQTNTNNNNNSGNNNNNTSTSIISTTTTNGNTSTTTNIRQTTNIHELRTIVKTWKSRLPLINDSLSFWNDIFTWRELQYGTISSQSDKDINGTNTSLTSNTNTGTNTGQFLLGIHAIAQSITQLGKIARKHHMPNICMEILSRQIYLKIKIIIDTVIPSVPVVDSFQKIKQIIKYDLILLPTLSSNDVQDIFDLIQQANTKYFTKDMMSEFYSLKAVAYSKLDRHDETQKLFSRSTQLSDTSLTRTWMNWDACKDLNEIKAHSI</sequence>
<dbReference type="GO" id="GO:0005634">
    <property type="term" value="C:nucleus"/>
    <property type="evidence" value="ECO:0007669"/>
    <property type="project" value="TreeGrafter"/>
</dbReference>
<evidence type="ECO:0000313" key="3">
    <source>
        <dbReference type="EMBL" id="CAF4214590.1"/>
    </source>
</evidence>
<organism evidence="3 4">
    <name type="scientific">Adineta steineri</name>
    <dbReference type="NCBI Taxonomy" id="433720"/>
    <lineage>
        <taxon>Eukaryota</taxon>
        <taxon>Metazoa</taxon>
        <taxon>Spiralia</taxon>
        <taxon>Gnathifera</taxon>
        <taxon>Rotifera</taxon>
        <taxon>Eurotatoria</taxon>
        <taxon>Bdelloidea</taxon>
        <taxon>Adinetida</taxon>
        <taxon>Adinetidae</taxon>
        <taxon>Adineta</taxon>
    </lineage>
</organism>
<feature type="region of interest" description="Disordered" evidence="1">
    <location>
        <begin position="63"/>
        <end position="94"/>
    </location>
</feature>
<accession>A0A820BZV2</accession>
<reference evidence="3" key="1">
    <citation type="submission" date="2021-02" db="EMBL/GenBank/DDBJ databases">
        <authorList>
            <person name="Nowell W R."/>
        </authorList>
    </citation>
    <scope>NUCLEOTIDE SEQUENCE</scope>
</reference>
<dbReference type="GO" id="GO:0000124">
    <property type="term" value="C:SAGA complex"/>
    <property type="evidence" value="ECO:0007669"/>
    <property type="project" value="TreeGrafter"/>
</dbReference>
<dbReference type="GO" id="GO:0006355">
    <property type="term" value="P:regulation of DNA-templated transcription"/>
    <property type="evidence" value="ECO:0007669"/>
    <property type="project" value="TreeGrafter"/>
</dbReference>
<dbReference type="InterPro" id="IPR003151">
    <property type="entry name" value="PIK-rel_kinase_FAT"/>
</dbReference>
<dbReference type="Proteomes" id="UP000663868">
    <property type="component" value="Unassembled WGS sequence"/>
</dbReference>
<evidence type="ECO:0000256" key="1">
    <source>
        <dbReference type="SAM" id="MobiDB-lite"/>
    </source>
</evidence>
<comment type="caution">
    <text evidence="3">The sequence shown here is derived from an EMBL/GenBank/DDBJ whole genome shotgun (WGS) entry which is preliminary data.</text>
</comment>
<name>A0A820BZV2_9BILA</name>
<feature type="domain" description="PIK-related kinase FAT" evidence="2">
    <location>
        <begin position="88"/>
        <end position="310"/>
    </location>
</feature>
<protein>
    <recommendedName>
        <fullName evidence="2">PIK-related kinase FAT domain-containing protein</fullName>
    </recommendedName>
</protein>
<evidence type="ECO:0000259" key="2">
    <source>
        <dbReference type="Pfam" id="PF02259"/>
    </source>
</evidence>
<dbReference type="GO" id="GO:0006281">
    <property type="term" value="P:DNA repair"/>
    <property type="evidence" value="ECO:0007669"/>
    <property type="project" value="TreeGrafter"/>
</dbReference>
<dbReference type="EMBL" id="CAJOBB010008758">
    <property type="protein sequence ID" value="CAF4214590.1"/>
    <property type="molecule type" value="Genomic_DNA"/>
</dbReference>
<dbReference type="GO" id="GO:0035267">
    <property type="term" value="C:NuA4 histone acetyltransferase complex"/>
    <property type="evidence" value="ECO:0007669"/>
    <property type="project" value="TreeGrafter"/>
</dbReference>
<dbReference type="PANTHER" id="PTHR11139:SF1">
    <property type="entry name" value="TRANSFORMATION_TRANSCRIPTION DOMAIN-ASSOCIATED PROTEIN"/>
    <property type="match status" value="1"/>
</dbReference>
<dbReference type="PANTHER" id="PTHR11139">
    <property type="entry name" value="ATAXIA TELANGIECTASIA MUTATED ATM -RELATED"/>
    <property type="match status" value="1"/>
</dbReference>
<evidence type="ECO:0000313" key="4">
    <source>
        <dbReference type="Proteomes" id="UP000663868"/>
    </source>
</evidence>